<dbReference type="AlphaFoldDB" id="A0AAD8GQX7"/>
<gene>
    <name evidence="1" type="ORF">POM88_051860</name>
</gene>
<dbReference type="Proteomes" id="UP001237642">
    <property type="component" value="Unassembled WGS sequence"/>
</dbReference>
<reference evidence="1" key="1">
    <citation type="submission" date="2023-02" db="EMBL/GenBank/DDBJ databases">
        <title>Genome of toxic invasive species Heracleum sosnowskyi carries increased number of genes despite the absence of recent whole-genome duplications.</title>
        <authorList>
            <person name="Schelkunov M."/>
            <person name="Shtratnikova V."/>
            <person name="Makarenko M."/>
            <person name="Klepikova A."/>
            <person name="Omelchenko D."/>
            <person name="Novikova G."/>
            <person name="Obukhova E."/>
            <person name="Bogdanov V."/>
            <person name="Penin A."/>
            <person name="Logacheva M."/>
        </authorList>
    </citation>
    <scope>NUCLEOTIDE SEQUENCE</scope>
    <source>
        <strain evidence="1">Hsosn_3</strain>
        <tissue evidence="1">Leaf</tissue>
    </source>
</reference>
<keyword evidence="2" id="KW-1185">Reference proteome</keyword>
<dbReference type="EMBL" id="JAUIZM010000012">
    <property type="protein sequence ID" value="KAK1353495.1"/>
    <property type="molecule type" value="Genomic_DNA"/>
</dbReference>
<sequence length="153" mass="17980">MKPMWPLSPGCHSCLICCITILRLQCKFFSYITRVKWQRRVAFSCTRMVKVYQLESPSDIYLEEEIVRHHQDINTVLVVTHNLFLKMNVRRPFELLNFDLPLYFSDYENLVGMAGKTTTFINEKSSGICLFKLVESDDHNVPEFVKKVVKGRR</sequence>
<comment type="caution">
    <text evidence="1">The sequence shown here is derived from an EMBL/GenBank/DDBJ whole genome shotgun (WGS) entry which is preliminary data.</text>
</comment>
<protein>
    <submittedName>
        <fullName evidence="1">Uncharacterized protein</fullName>
    </submittedName>
</protein>
<accession>A0AAD8GQX7</accession>
<proteinExistence type="predicted"/>
<evidence type="ECO:0000313" key="2">
    <source>
        <dbReference type="Proteomes" id="UP001237642"/>
    </source>
</evidence>
<evidence type="ECO:0000313" key="1">
    <source>
        <dbReference type="EMBL" id="KAK1353495.1"/>
    </source>
</evidence>
<organism evidence="1 2">
    <name type="scientific">Heracleum sosnowskyi</name>
    <dbReference type="NCBI Taxonomy" id="360622"/>
    <lineage>
        <taxon>Eukaryota</taxon>
        <taxon>Viridiplantae</taxon>
        <taxon>Streptophyta</taxon>
        <taxon>Embryophyta</taxon>
        <taxon>Tracheophyta</taxon>
        <taxon>Spermatophyta</taxon>
        <taxon>Magnoliopsida</taxon>
        <taxon>eudicotyledons</taxon>
        <taxon>Gunneridae</taxon>
        <taxon>Pentapetalae</taxon>
        <taxon>asterids</taxon>
        <taxon>campanulids</taxon>
        <taxon>Apiales</taxon>
        <taxon>Apiaceae</taxon>
        <taxon>Apioideae</taxon>
        <taxon>apioid superclade</taxon>
        <taxon>Tordylieae</taxon>
        <taxon>Tordyliinae</taxon>
        <taxon>Heracleum</taxon>
    </lineage>
</organism>
<name>A0AAD8GQX7_9APIA</name>
<reference evidence="1" key="2">
    <citation type="submission" date="2023-05" db="EMBL/GenBank/DDBJ databases">
        <authorList>
            <person name="Schelkunov M.I."/>
        </authorList>
    </citation>
    <scope>NUCLEOTIDE SEQUENCE</scope>
    <source>
        <strain evidence="1">Hsosn_3</strain>
        <tissue evidence="1">Leaf</tissue>
    </source>
</reference>